<evidence type="ECO:0000259" key="3">
    <source>
        <dbReference type="Pfam" id="PF13359"/>
    </source>
</evidence>
<evidence type="ECO:0000256" key="1">
    <source>
        <dbReference type="ARBA" id="ARBA00001968"/>
    </source>
</evidence>
<keyword evidence="2" id="KW-0479">Metal-binding</keyword>
<gene>
    <name evidence="4" type="ORF">N1851_002120</name>
</gene>
<dbReference type="InterPro" id="IPR027806">
    <property type="entry name" value="HARBI1_dom"/>
</dbReference>
<evidence type="ECO:0000256" key="2">
    <source>
        <dbReference type="ARBA" id="ARBA00022723"/>
    </source>
</evidence>
<dbReference type="Pfam" id="PF13359">
    <property type="entry name" value="DDE_Tnp_4"/>
    <property type="match status" value="1"/>
</dbReference>
<name>A0AA47NC51_MERPO</name>
<protein>
    <recommendedName>
        <fullName evidence="3">DDE Tnp4 domain-containing protein</fullName>
    </recommendedName>
</protein>
<dbReference type="AlphaFoldDB" id="A0AA47NC51"/>
<keyword evidence="5" id="KW-1185">Reference proteome</keyword>
<evidence type="ECO:0000313" key="5">
    <source>
        <dbReference type="Proteomes" id="UP001174136"/>
    </source>
</evidence>
<dbReference type="EMBL" id="JAOPHQ010000285">
    <property type="protein sequence ID" value="KAK0155456.1"/>
    <property type="molecule type" value="Genomic_DNA"/>
</dbReference>
<feature type="domain" description="DDE Tnp4" evidence="3">
    <location>
        <begin position="42"/>
        <end position="137"/>
    </location>
</feature>
<organism evidence="4 5">
    <name type="scientific">Merluccius polli</name>
    <name type="common">Benguela hake</name>
    <name type="synonym">Merluccius cadenati</name>
    <dbReference type="NCBI Taxonomy" id="89951"/>
    <lineage>
        <taxon>Eukaryota</taxon>
        <taxon>Metazoa</taxon>
        <taxon>Chordata</taxon>
        <taxon>Craniata</taxon>
        <taxon>Vertebrata</taxon>
        <taxon>Euteleostomi</taxon>
        <taxon>Actinopterygii</taxon>
        <taxon>Neopterygii</taxon>
        <taxon>Teleostei</taxon>
        <taxon>Neoteleostei</taxon>
        <taxon>Acanthomorphata</taxon>
        <taxon>Zeiogadaria</taxon>
        <taxon>Gadariae</taxon>
        <taxon>Gadiformes</taxon>
        <taxon>Gadoidei</taxon>
        <taxon>Merlucciidae</taxon>
        <taxon>Merluccius</taxon>
    </lineage>
</organism>
<evidence type="ECO:0000313" key="4">
    <source>
        <dbReference type="EMBL" id="KAK0155456.1"/>
    </source>
</evidence>
<reference evidence="4" key="1">
    <citation type="journal article" date="2023" name="Front. Mar. Sci.">
        <title>A new Merluccius polli reference genome to investigate the effects of global change in West African waters.</title>
        <authorList>
            <person name="Mateo J.L."/>
            <person name="Blanco-Fernandez C."/>
            <person name="Garcia-Vazquez E."/>
            <person name="Machado-Schiaffino G."/>
        </authorList>
    </citation>
    <scope>NUCLEOTIDE SEQUENCE</scope>
    <source>
        <strain evidence="4">C29</strain>
        <tissue evidence="4">Fin</tissue>
    </source>
</reference>
<comment type="cofactor">
    <cofactor evidence="1">
        <name>a divalent metal cation</name>
        <dbReference type="ChEBI" id="CHEBI:60240"/>
    </cofactor>
</comment>
<sequence>MGVSTVIGVVAAMSRETWNSLVEEPFPTQEKSKAIAGEVIVFKYKGAYSIVLLAVVDAHQHFLTIDVGANGRSSDGGTLANYIFGLKDGTLNLPADTLLPGAEHLGPLPHVFEADEAFHLRRDLMRPFPGANLCERKRRWGAEEDLYQAVQCGGKARGVLAGSGSSLSYSGSTHLRFISNQTLPTPQRLIGPSGRHYLATVQRPTATRQLPGLTSTTHP</sequence>
<accession>A0AA47NC51</accession>
<comment type="caution">
    <text evidence="4">The sequence shown here is derived from an EMBL/GenBank/DDBJ whole genome shotgun (WGS) entry which is preliminary data.</text>
</comment>
<proteinExistence type="predicted"/>
<dbReference type="GO" id="GO:0046872">
    <property type="term" value="F:metal ion binding"/>
    <property type="evidence" value="ECO:0007669"/>
    <property type="project" value="UniProtKB-KW"/>
</dbReference>
<dbReference type="Proteomes" id="UP001174136">
    <property type="component" value="Unassembled WGS sequence"/>
</dbReference>